<protein>
    <submittedName>
        <fullName evidence="3">IS5 family transposase</fullName>
    </submittedName>
</protein>
<evidence type="ECO:0000259" key="1">
    <source>
        <dbReference type="Pfam" id="PF01609"/>
    </source>
</evidence>
<dbReference type="Proteomes" id="UP000519023">
    <property type="component" value="Unassembled WGS sequence"/>
</dbReference>
<dbReference type="NCBIfam" id="NF033580">
    <property type="entry name" value="transpos_IS5_3"/>
    <property type="match status" value="1"/>
</dbReference>
<dbReference type="RefSeq" id="WP_169572495.1">
    <property type="nucleotide sequence ID" value="NZ_JABBFV010000005.1"/>
</dbReference>
<name>A0A7X9ZTI8_9SPHN</name>
<proteinExistence type="predicted"/>
<organism evidence="3 4">
    <name type="scientific">Sphingobium psychrophilum</name>
    <dbReference type="NCBI Taxonomy" id="2728834"/>
    <lineage>
        <taxon>Bacteria</taxon>
        <taxon>Pseudomonadati</taxon>
        <taxon>Pseudomonadota</taxon>
        <taxon>Alphaproteobacteria</taxon>
        <taxon>Sphingomonadales</taxon>
        <taxon>Sphingomonadaceae</taxon>
        <taxon>Sphingobium</taxon>
    </lineage>
</organism>
<dbReference type="Pfam" id="PF01609">
    <property type="entry name" value="DDE_Tnp_1"/>
    <property type="match status" value="1"/>
</dbReference>
<dbReference type="InterPro" id="IPR025161">
    <property type="entry name" value="IS402-like_dom"/>
</dbReference>
<keyword evidence="4" id="KW-1185">Reference proteome</keyword>
<dbReference type="Pfam" id="PF13340">
    <property type="entry name" value="DUF4096"/>
    <property type="match status" value="1"/>
</dbReference>
<dbReference type="GO" id="GO:0004803">
    <property type="term" value="F:transposase activity"/>
    <property type="evidence" value="ECO:0007669"/>
    <property type="project" value="InterPro"/>
</dbReference>
<dbReference type="EMBL" id="JABBFV010000005">
    <property type="protein sequence ID" value="NML10299.1"/>
    <property type="molecule type" value="Genomic_DNA"/>
</dbReference>
<evidence type="ECO:0000313" key="4">
    <source>
        <dbReference type="Proteomes" id="UP000519023"/>
    </source>
</evidence>
<dbReference type="GO" id="GO:0003677">
    <property type="term" value="F:DNA binding"/>
    <property type="evidence" value="ECO:0007669"/>
    <property type="project" value="InterPro"/>
</dbReference>
<dbReference type="AlphaFoldDB" id="A0A7X9ZTI8"/>
<comment type="caution">
    <text evidence="3">The sequence shown here is derived from an EMBL/GenBank/DDBJ whole genome shotgun (WGS) entry which is preliminary data.</text>
</comment>
<reference evidence="3 4" key="1">
    <citation type="submission" date="2020-04" db="EMBL/GenBank/DDBJ databases">
        <title>Sphingobium sp. AR-3-1 isolated from Arctic soil.</title>
        <authorList>
            <person name="Dahal R.H."/>
            <person name="Chaudhary D.K."/>
        </authorList>
    </citation>
    <scope>NUCLEOTIDE SEQUENCE [LARGE SCALE GENOMIC DNA]</scope>
    <source>
        <strain evidence="3 4">AR-3-1</strain>
    </source>
</reference>
<dbReference type="InterPro" id="IPR002559">
    <property type="entry name" value="Transposase_11"/>
</dbReference>
<gene>
    <name evidence="3" type="ORF">HHL08_09075</name>
</gene>
<sequence>MADFFWFSDAQWARIEPLLPTDVRGKPRVDDRRVLSGIVHALRSGGRWADCADVYGPRKTLYNRFVRWSERGIWEGLFSALAGAGDAPDRLFIDSSCIKVHRCAGGGKGGPLAHGIGRTKGGRNTKLHAVCDERGRPCVLLLTPGNVHDCKVAQLCIQAMPPSAQLVADKGYDSQALREWLIERGTEPVIPPRKNRKIQYDYDRAIYRQRNVVERMFCRFKDWRRIATRFDRNIQNFMGAISFAAAVIWWL</sequence>
<dbReference type="PANTHER" id="PTHR30007:SF1">
    <property type="entry name" value="BLR1914 PROTEIN"/>
    <property type="match status" value="1"/>
</dbReference>
<feature type="domain" description="Insertion element IS402-like" evidence="2">
    <location>
        <begin position="8"/>
        <end position="77"/>
    </location>
</feature>
<evidence type="ECO:0000259" key="2">
    <source>
        <dbReference type="Pfam" id="PF13340"/>
    </source>
</evidence>
<dbReference type="GO" id="GO:0006313">
    <property type="term" value="P:DNA transposition"/>
    <property type="evidence" value="ECO:0007669"/>
    <property type="project" value="InterPro"/>
</dbReference>
<accession>A0A7X9ZTI8</accession>
<dbReference type="PANTHER" id="PTHR30007">
    <property type="entry name" value="PHP DOMAIN PROTEIN"/>
    <property type="match status" value="1"/>
</dbReference>
<feature type="domain" description="Transposase IS4-like" evidence="1">
    <location>
        <begin position="88"/>
        <end position="241"/>
    </location>
</feature>
<evidence type="ECO:0000313" key="3">
    <source>
        <dbReference type="EMBL" id="NML10299.1"/>
    </source>
</evidence>